<accession>A0AAD5WE19</accession>
<organism evidence="1 2">
    <name type="scientific">Parelaphostrongylus tenuis</name>
    <name type="common">Meningeal worm</name>
    <dbReference type="NCBI Taxonomy" id="148309"/>
    <lineage>
        <taxon>Eukaryota</taxon>
        <taxon>Metazoa</taxon>
        <taxon>Ecdysozoa</taxon>
        <taxon>Nematoda</taxon>
        <taxon>Chromadorea</taxon>
        <taxon>Rhabditida</taxon>
        <taxon>Rhabditina</taxon>
        <taxon>Rhabditomorpha</taxon>
        <taxon>Strongyloidea</taxon>
        <taxon>Metastrongylidae</taxon>
        <taxon>Parelaphostrongylus</taxon>
    </lineage>
</organism>
<proteinExistence type="predicted"/>
<sequence>MARIIILQRQSVSTSKPLLNTKCTQLRTILLSAIDKVFYVTHMSASNPLDYRLYLTEIKF</sequence>
<evidence type="ECO:0000313" key="1">
    <source>
        <dbReference type="EMBL" id="KAJ1366950.1"/>
    </source>
</evidence>
<protein>
    <submittedName>
        <fullName evidence="1">Uncharacterized protein</fullName>
    </submittedName>
</protein>
<evidence type="ECO:0000313" key="2">
    <source>
        <dbReference type="Proteomes" id="UP001196413"/>
    </source>
</evidence>
<gene>
    <name evidence="1" type="ORF">KIN20_027760</name>
</gene>
<dbReference type="Proteomes" id="UP001196413">
    <property type="component" value="Unassembled WGS sequence"/>
</dbReference>
<comment type="caution">
    <text evidence="1">The sequence shown here is derived from an EMBL/GenBank/DDBJ whole genome shotgun (WGS) entry which is preliminary data.</text>
</comment>
<name>A0AAD5WE19_PARTN</name>
<dbReference type="AlphaFoldDB" id="A0AAD5WE19"/>
<keyword evidence="2" id="KW-1185">Reference proteome</keyword>
<dbReference type="EMBL" id="JAHQIW010005726">
    <property type="protein sequence ID" value="KAJ1366950.1"/>
    <property type="molecule type" value="Genomic_DNA"/>
</dbReference>
<reference evidence="1" key="1">
    <citation type="submission" date="2021-06" db="EMBL/GenBank/DDBJ databases">
        <title>Parelaphostrongylus tenuis whole genome reference sequence.</title>
        <authorList>
            <person name="Garwood T.J."/>
            <person name="Larsen P.A."/>
            <person name="Fountain-Jones N.M."/>
            <person name="Garbe J.R."/>
            <person name="Macchietto M.G."/>
            <person name="Kania S.A."/>
            <person name="Gerhold R.W."/>
            <person name="Richards J.E."/>
            <person name="Wolf T.M."/>
        </authorList>
    </citation>
    <scope>NUCLEOTIDE SEQUENCE</scope>
    <source>
        <strain evidence="1">MNPRO001-30</strain>
        <tissue evidence="1">Meninges</tissue>
    </source>
</reference>